<dbReference type="SUPFAM" id="SSF53850">
    <property type="entry name" value="Periplasmic binding protein-like II"/>
    <property type="match status" value="1"/>
</dbReference>
<feature type="region of interest" description="Disordered" evidence="1">
    <location>
        <begin position="1"/>
        <end position="24"/>
    </location>
</feature>
<dbReference type="Proteomes" id="UP000297245">
    <property type="component" value="Unassembled WGS sequence"/>
</dbReference>
<dbReference type="InterPro" id="IPR052738">
    <property type="entry name" value="ABC-Tungstate_binding"/>
</dbReference>
<dbReference type="OrthoDB" id="10260248at2759"/>
<proteinExistence type="predicted"/>
<evidence type="ECO:0000259" key="2">
    <source>
        <dbReference type="Pfam" id="PF12849"/>
    </source>
</evidence>
<dbReference type="PANTHER" id="PTHR37945:SF1">
    <property type="entry name" value="EXTRACELLULAR TUNGSTATE BINDING PROTEIN"/>
    <property type="match status" value="1"/>
</dbReference>
<dbReference type="Pfam" id="PF12849">
    <property type="entry name" value="PBP_like_2"/>
    <property type="match status" value="1"/>
</dbReference>
<reference evidence="3 4" key="1">
    <citation type="journal article" date="2019" name="Nat. Ecol. Evol.">
        <title>Megaphylogeny resolves global patterns of mushroom evolution.</title>
        <authorList>
            <person name="Varga T."/>
            <person name="Krizsan K."/>
            <person name="Foldi C."/>
            <person name="Dima B."/>
            <person name="Sanchez-Garcia M."/>
            <person name="Sanchez-Ramirez S."/>
            <person name="Szollosi G.J."/>
            <person name="Szarkandi J.G."/>
            <person name="Papp V."/>
            <person name="Albert L."/>
            <person name="Andreopoulos W."/>
            <person name="Angelini C."/>
            <person name="Antonin V."/>
            <person name="Barry K.W."/>
            <person name="Bougher N.L."/>
            <person name="Buchanan P."/>
            <person name="Buyck B."/>
            <person name="Bense V."/>
            <person name="Catcheside P."/>
            <person name="Chovatia M."/>
            <person name="Cooper J."/>
            <person name="Damon W."/>
            <person name="Desjardin D."/>
            <person name="Finy P."/>
            <person name="Geml J."/>
            <person name="Haridas S."/>
            <person name="Hughes K."/>
            <person name="Justo A."/>
            <person name="Karasinski D."/>
            <person name="Kautmanova I."/>
            <person name="Kiss B."/>
            <person name="Kocsube S."/>
            <person name="Kotiranta H."/>
            <person name="LaButti K.M."/>
            <person name="Lechner B.E."/>
            <person name="Liimatainen K."/>
            <person name="Lipzen A."/>
            <person name="Lukacs Z."/>
            <person name="Mihaltcheva S."/>
            <person name="Morgado L.N."/>
            <person name="Niskanen T."/>
            <person name="Noordeloos M.E."/>
            <person name="Ohm R.A."/>
            <person name="Ortiz-Santana B."/>
            <person name="Ovrebo C."/>
            <person name="Racz N."/>
            <person name="Riley R."/>
            <person name="Savchenko A."/>
            <person name="Shiryaev A."/>
            <person name="Soop K."/>
            <person name="Spirin V."/>
            <person name="Szebenyi C."/>
            <person name="Tomsovsky M."/>
            <person name="Tulloss R.E."/>
            <person name="Uehling J."/>
            <person name="Grigoriev I.V."/>
            <person name="Vagvolgyi C."/>
            <person name="Papp T."/>
            <person name="Martin F.M."/>
            <person name="Miettinen O."/>
            <person name="Hibbett D.S."/>
            <person name="Nagy L.G."/>
        </authorList>
    </citation>
    <scope>NUCLEOTIDE SEQUENCE [LARGE SCALE GENOMIC DNA]</scope>
    <source>
        <strain evidence="3 4">CBS 962.96</strain>
    </source>
</reference>
<evidence type="ECO:0000256" key="1">
    <source>
        <dbReference type="SAM" id="MobiDB-lite"/>
    </source>
</evidence>
<feature type="compositionally biased region" description="Low complexity" evidence="1">
    <location>
        <begin position="1"/>
        <end position="14"/>
    </location>
</feature>
<gene>
    <name evidence="3" type="ORF">K435DRAFT_766210</name>
</gene>
<sequence>MALAQLSPLASASAGDDNQDQTKDTGTAAQANFHLVESHQPSASSAVSSLVPQKCYNGGHPDAKNVLLRIGNGGAGQSGLVGAFADAFIQAMVESKFVAEPFKVEWYLGDTTQSLSYLAAGYIDVALTYNAAAEKAAVKSGDAVERELVFLDHFYLVGPKCNPAKLCEKNDTVSDMFNKLVTCGNADTVVPPDPSVRPPTRFLSRFDKSATNIKESELFIKIGQQVPWALAYSSWYHQYPRFPLQALQAAAVLSEYTLTDKGTWLSSPKDVTDSDKLKIYKEGTDPSSTDGSSLSSDDDDGAILLNPCSALLGQPEKALSKEVAKKFMEWLVDLEGGQKVVVNFKKNGEVLYTPAVKSQ</sequence>
<dbReference type="InterPro" id="IPR024370">
    <property type="entry name" value="PBP_domain"/>
</dbReference>
<protein>
    <recommendedName>
        <fullName evidence="2">PBP domain-containing protein</fullName>
    </recommendedName>
</protein>
<dbReference type="PANTHER" id="PTHR37945">
    <property type="entry name" value="EXTRACELLULAR TUNGSTATE BINDING PROTEIN"/>
    <property type="match status" value="1"/>
</dbReference>
<dbReference type="EMBL" id="ML179700">
    <property type="protein sequence ID" value="THU82909.1"/>
    <property type="molecule type" value="Genomic_DNA"/>
</dbReference>
<keyword evidence="4" id="KW-1185">Reference proteome</keyword>
<organism evidence="3 4">
    <name type="scientific">Dendrothele bispora (strain CBS 962.96)</name>
    <dbReference type="NCBI Taxonomy" id="1314807"/>
    <lineage>
        <taxon>Eukaryota</taxon>
        <taxon>Fungi</taxon>
        <taxon>Dikarya</taxon>
        <taxon>Basidiomycota</taxon>
        <taxon>Agaricomycotina</taxon>
        <taxon>Agaricomycetes</taxon>
        <taxon>Agaricomycetidae</taxon>
        <taxon>Agaricales</taxon>
        <taxon>Agaricales incertae sedis</taxon>
        <taxon>Dendrothele</taxon>
    </lineage>
</organism>
<feature type="domain" description="PBP" evidence="2">
    <location>
        <begin position="90"/>
        <end position="333"/>
    </location>
</feature>
<dbReference type="Gene3D" id="3.40.190.10">
    <property type="entry name" value="Periplasmic binding protein-like II"/>
    <property type="match status" value="2"/>
</dbReference>
<accession>A0A4S8L373</accession>
<evidence type="ECO:0000313" key="4">
    <source>
        <dbReference type="Proteomes" id="UP000297245"/>
    </source>
</evidence>
<dbReference type="AlphaFoldDB" id="A0A4S8L373"/>
<evidence type="ECO:0000313" key="3">
    <source>
        <dbReference type="EMBL" id="THU82909.1"/>
    </source>
</evidence>
<name>A0A4S8L373_DENBC</name>